<evidence type="ECO:0000256" key="1">
    <source>
        <dbReference type="SAM" id="Phobius"/>
    </source>
</evidence>
<gene>
    <name evidence="3" type="ORF">M0812_02691</name>
</gene>
<dbReference type="EMBL" id="JANTQA010000048">
    <property type="protein sequence ID" value="KAJ3431015.1"/>
    <property type="molecule type" value="Genomic_DNA"/>
</dbReference>
<comment type="caution">
    <text evidence="3">The sequence shown here is derived from an EMBL/GenBank/DDBJ whole genome shotgun (WGS) entry which is preliminary data.</text>
</comment>
<keyword evidence="2" id="KW-0732">Signal</keyword>
<evidence type="ECO:0000256" key="2">
    <source>
        <dbReference type="SAM" id="SignalP"/>
    </source>
</evidence>
<protein>
    <submittedName>
        <fullName evidence="3">Transmembrane protein-related</fullName>
    </submittedName>
</protein>
<name>A0AAV7YQ00_9EUKA</name>
<proteinExistence type="predicted"/>
<reference evidence="3" key="1">
    <citation type="submission" date="2022-08" db="EMBL/GenBank/DDBJ databases">
        <title>Novel sulphate-reducing endosymbionts in the free-living metamonad Anaeramoeba.</title>
        <authorList>
            <person name="Jerlstrom-Hultqvist J."/>
            <person name="Cepicka I."/>
            <person name="Gallot-Lavallee L."/>
            <person name="Salas-Leiva D."/>
            <person name="Curtis B.A."/>
            <person name="Zahonova K."/>
            <person name="Pipaliya S."/>
            <person name="Dacks J."/>
            <person name="Roger A.J."/>
        </authorList>
    </citation>
    <scope>NUCLEOTIDE SEQUENCE</scope>
    <source>
        <strain evidence="3">Busselton2</strain>
    </source>
</reference>
<feature type="signal peptide" evidence="2">
    <location>
        <begin position="1"/>
        <end position="18"/>
    </location>
</feature>
<feature type="chain" id="PRO_5043496533" evidence="2">
    <location>
        <begin position="19"/>
        <end position="780"/>
    </location>
</feature>
<keyword evidence="1 3" id="KW-0812">Transmembrane</keyword>
<evidence type="ECO:0000313" key="4">
    <source>
        <dbReference type="Proteomes" id="UP001146793"/>
    </source>
</evidence>
<organism evidence="3 4">
    <name type="scientific">Anaeramoeba flamelloides</name>
    <dbReference type="NCBI Taxonomy" id="1746091"/>
    <lineage>
        <taxon>Eukaryota</taxon>
        <taxon>Metamonada</taxon>
        <taxon>Anaeramoebidae</taxon>
        <taxon>Anaeramoeba</taxon>
    </lineage>
</organism>
<sequence length="780" mass="91492">MNNLFALCLIFFLFFSFQKHILITTQEIDEETKTDWLPKISSKTSIFIPADVHVRTVWLPNFEHENFERILQKTVGNIGLHTLPKGTLLPFSYNVTIKTSPIKEDIDLKRQLIKVIEKNYDSQTQVIDLSKPLNEFFNNLYLMDKEYFSLKKNEENERVIYLFETNLPKPYCYSDPKTTNLISGWLTKNSILIDLSSGPCQDLKVYKSNKNKNINIYNNKNNIYNLNDINSIIYQTTIQDHLNGPFDDYQTNTKAIINLSYFLYNNIRLIFFSDLYQSNQINLPNRIEVIALRNHNSFDPSADDPSVSYSVPKAWLKKKINQAASNLITDLKIQSYQLIDQPAALIAVSSSTIHLGHSESALERKNSPISALSSQNRVSYLNCTTFLKSLKRQLPNAKAIPNELINCQYDTHCLPIYVLSLQDFSRILILDQDPFVCVADNAGIVLQLQQDSKSIVTGNNKIMNVDPKNVKEHILDASLRSICSVVPFGRRWDKSKMKIIDEIFWMDSLNLNHLQIKNRKYYRKFIQNICQRNLLLMKASLIVKKVDDSFLKLWDFWQTYIENPLSQSINVHSLFENDDRYKKDEHEHQNGDPVGDEQQYHVYDKEKNRISRESNTNFKNKPDLYIKKNLDISKSIMYRIKYSKINKLSDDYHEILIKEHLNIINNIYETIEKILSEFLFEIENSDFKKNFQLLEAMNEHSKIIENAINDDILLFKKHLECCKIEHKQHTTLQNIILQNTESFSDSPLYLFLLVFLFFCLVWVFKLVQNRYRLRKHLKQD</sequence>
<dbReference type="Proteomes" id="UP001146793">
    <property type="component" value="Unassembled WGS sequence"/>
</dbReference>
<evidence type="ECO:0000313" key="3">
    <source>
        <dbReference type="EMBL" id="KAJ3431015.1"/>
    </source>
</evidence>
<feature type="transmembrane region" description="Helical" evidence="1">
    <location>
        <begin position="748"/>
        <end position="767"/>
    </location>
</feature>
<keyword evidence="1" id="KW-0472">Membrane</keyword>
<dbReference type="AlphaFoldDB" id="A0AAV7YQ00"/>
<keyword evidence="1" id="KW-1133">Transmembrane helix</keyword>
<accession>A0AAV7YQ00</accession>